<dbReference type="PIRSF" id="PIRSF006324">
    <property type="entry name" value="LeuE"/>
    <property type="match status" value="1"/>
</dbReference>
<evidence type="ECO:0008006" key="9">
    <source>
        <dbReference type="Google" id="ProtNLM"/>
    </source>
</evidence>
<feature type="transmembrane region" description="Helical" evidence="6">
    <location>
        <begin position="137"/>
        <end position="167"/>
    </location>
</feature>
<evidence type="ECO:0000256" key="5">
    <source>
        <dbReference type="ARBA" id="ARBA00023136"/>
    </source>
</evidence>
<gene>
    <name evidence="7" type="ORF">CKO28_12230</name>
</gene>
<evidence type="ECO:0000256" key="6">
    <source>
        <dbReference type="SAM" id="Phobius"/>
    </source>
</evidence>
<dbReference type="PANTHER" id="PTHR30086:SF20">
    <property type="entry name" value="ARGININE EXPORTER PROTEIN ARGO-RELATED"/>
    <property type="match status" value="1"/>
</dbReference>
<feature type="transmembrane region" description="Helical" evidence="6">
    <location>
        <begin position="65"/>
        <end position="86"/>
    </location>
</feature>
<name>A0ABS1DGF0_9PROT</name>
<comment type="subcellular location">
    <subcellularLocation>
        <location evidence="1">Cell membrane</location>
        <topology evidence="1">Multi-pass membrane protein</topology>
    </subcellularLocation>
</comment>
<reference evidence="7 8" key="1">
    <citation type="journal article" date="2020" name="Microorganisms">
        <title>Osmotic Adaptation and Compatible Solute Biosynthesis of Phototrophic Bacteria as Revealed from Genome Analyses.</title>
        <authorList>
            <person name="Imhoff J.F."/>
            <person name="Rahn T."/>
            <person name="Kunzel S."/>
            <person name="Keller A."/>
            <person name="Neulinger S.C."/>
        </authorList>
    </citation>
    <scope>NUCLEOTIDE SEQUENCE [LARGE SCALE GENOMIC DNA]</scope>
    <source>
        <strain evidence="7 8">DSM 9895</strain>
    </source>
</reference>
<organism evidence="7 8">
    <name type="scientific">Rhodovibrio sodomensis</name>
    <dbReference type="NCBI Taxonomy" id="1088"/>
    <lineage>
        <taxon>Bacteria</taxon>
        <taxon>Pseudomonadati</taxon>
        <taxon>Pseudomonadota</taxon>
        <taxon>Alphaproteobacteria</taxon>
        <taxon>Rhodospirillales</taxon>
        <taxon>Rhodovibrionaceae</taxon>
        <taxon>Rhodovibrio</taxon>
    </lineage>
</organism>
<keyword evidence="5 6" id="KW-0472">Membrane</keyword>
<evidence type="ECO:0000256" key="2">
    <source>
        <dbReference type="ARBA" id="ARBA00022475"/>
    </source>
</evidence>
<keyword evidence="8" id="KW-1185">Reference proteome</keyword>
<evidence type="ECO:0000256" key="4">
    <source>
        <dbReference type="ARBA" id="ARBA00022989"/>
    </source>
</evidence>
<evidence type="ECO:0000313" key="8">
    <source>
        <dbReference type="Proteomes" id="UP001296873"/>
    </source>
</evidence>
<dbReference type="Pfam" id="PF01810">
    <property type="entry name" value="LysE"/>
    <property type="match status" value="1"/>
</dbReference>
<feature type="transmembrane region" description="Helical" evidence="6">
    <location>
        <begin position="31"/>
        <end position="58"/>
    </location>
</feature>
<accession>A0ABS1DGF0</accession>
<dbReference type="InterPro" id="IPR001123">
    <property type="entry name" value="LeuE-type"/>
</dbReference>
<feature type="transmembrane region" description="Helical" evidence="6">
    <location>
        <begin position="179"/>
        <end position="197"/>
    </location>
</feature>
<evidence type="ECO:0000256" key="3">
    <source>
        <dbReference type="ARBA" id="ARBA00022692"/>
    </source>
</evidence>
<dbReference type="Proteomes" id="UP001296873">
    <property type="component" value="Unassembled WGS sequence"/>
</dbReference>
<proteinExistence type="predicted"/>
<keyword evidence="4 6" id="KW-1133">Transmembrane helix</keyword>
<keyword evidence="3 6" id="KW-0812">Transmembrane</keyword>
<dbReference type="PANTHER" id="PTHR30086">
    <property type="entry name" value="ARGININE EXPORTER PROTEIN ARGO"/>
    <property type="match status" value="1"/>
</dbReference>
<evidence type="ECO:0000313" key="7">
    <source>
        <dbReference type="EMBL" id="MBK1668798.1"/>
    </source>
</evidence>
<protein>
    <recommendedName>
        <fullName evidence="9">LysE family translocator</fullName>
    </recommendedName>
</protein>
<evidence type="ECO:0000256" key="1">
    <source>
        <dbReference type="ARBA" id="ARBA00004651"/>
    </source>
</evidence>
<comment type="caution">
    <text evidence="7">The sequence shown here is derived from an EMBL/GenBank/DDBJ whole genome shotgun (WGS) entry which is preliminary data.</text>
</comment>
<dbReference type="EMBL" id="NRRL01000030">
    <property type="protein sequence ID" value="MBK1668798.1"/>
    <property type="molecule type" value="Genomic_DNA"/>
</dbReference>
<sequence>MPFLLATLALNLTPGADMTYTIARAGAQGRWAGYASALGIGMGCFVHTAAAAAGLAALLRAHPAAFVAIKWLGAVYLLYLAVKLLLAKPAAGDGALPARGHVRVFWEATLVNVLNPKVTIFMLAFLPQFVDPARGPVWAQMLVLGSLLNLGGIAINGTVASLVGLGARRIQRSTRLQRAMNLVSGTLLGGLAVRLALTER</sequence>
<keyword evidence="2" id="KW-1003">Cell membrane</keyword>